<dbReference type="Proteomes" id="UP000017836">
    <property type="component" value="Unassembled WGS sequence"/>
</dbReference>
<gene>
    <name evidence="7" type="ORF">AMTR_s00079p00179880</name>
</gene>
<evidence type="ECO:0000313" key="8">
    <source>
        <dbReference type="Proteomes" id="UP000017836"/>
    </source>
</evidence>
<keyword evidence="4 6" id="KW-0472">Membrane</keyword>
<dbReference type="InterPro" id="IPR044174">
    <property type="entry name" value="BC10-like"/>
</dbReference>
<name>W1P8V1_AMBTC</name>
<dbReference type="eggNOG" id="ENOG502QWC4">
    <property type="taxonomic scope" value="Eukaryota"/>
</dbReference>
<organism evidence="7 8">
    <name type="scientific">Amborella trichopoda</name>
    <dbReference type="NCBI Taxonomy" id="13333"/>
    <lineage>
        <taxon>Eukaryota</taxon>
        <taxon>Viridiplantae</taxon>
        <taxon>Streptophyta</taxon>
        <taxon>Embryophyta</taxon>
        <taxon>Tracheophyta</taxon>
        <taxon>Spermatophyta</taxon>
        <taxon>Magnoliopsida</taxon>
        <taxon>Amborellales</taxon>
        <taxon>Amborellaceae</taxon>
        <taxon>Amborella</taxon>
    </lineage>
</organism>
<dbReference type="EMBL" id="KI394313">
    <property type="protein sequence ID" value="ERN04031.1"/>
    <property type="molecule type" value="Genomic_DNA"/>
</dbReference>
<dbReference type="PANTHER" id="PTHR31042:SF77">
    <property type="entry name" value="GLYCOSYLTRANSFERASE"/>
    <property type="match status" value="1"/>
</dbReference>
<sequence length="376" mass="43266">MKLSKESSFFHMGRHLLPFFLITFGMVMGVLLSLHTSTPYTVHLIPHYSSNPIAVSKNPVPPPTYPKVEEVAKPTDAMHNMTDEELMWQASMVSHVRQYPYSRVPKVAFMYLTRGPMPLGPLWERFFKGHNGLYSIYVHCPPSYTVEAPPDSVFFRRKVPSKVVEWGRATMIDAERRLLANALLDFSNERFVLLSESCIPLFNFTTAYSYLINSHHSFVGSFDDPRHCGRGRYNKTMAPEILLSEWRKGSQWFEVNRALAIEIVSDTKYYAIFREHCNPPCYMDEHYLPTFVTKNFPSSNSNRSFMWVDWSRGGSHPATFRSGDATERFLNQIRNSENCTYNGNPTSICFLFARKWAPNALQPLLRIAPRVLGLPL</sequence>
<keyword evidence="6" id="KW-0812">Transmembrane</keyword>
<reference evidence="8" key="1">
    <citation type="journal article" date="2013" name="Science">
        <title>The Amborella genome and the evolution of flowering plants.</title>
        <authorList>
            <consortium name="Amborella Genome Project"/>
        </authorList>
    </citation>
    <scope>NUCLEOTIDE SEQUENCE [LARGE SCALE GENOMIC DNA]</scope>
</reference>
<keyword evidence="8" id="KW-1185">Reference proteome</keyword>
<dbReference type="AlphaFoldDB" id="W1P8V1"/>
<dbReference type="OrthoDB" id="191334at2759"/>
<keyword evidence="6" id="KW-1133">Transmembrane helix</keyword>
<comment type="subcellular location">
    <subcellularLocation>
        <location evidence="1">Membrane</location>
        <topology evidence="1">Single-pass type II membrane protein</topology>
    </subcellularLocation>
</comment>
<evidence type="ECO:0000256" key="5">
    <source>
        <dbReference type="ARBA" id="ARBA00023180"/>
    </source>
</evidence>
<evidence type="ECO:0000256" key="2">
    <source>
        <dbReference type="ARBA" id="ARBA00022676"/>
    </source>
</evidence>
<dbReference type="STRING" id="13333.W1P8V1"/>
<keyword evidence="2" id="KW-0328">Glycosyltransferase</keyword>
<keyword evidence="5" id="KW-0325">Glycoprotein</keyword>
<dbReference type="Pfam" id="PF02485">
    <property type="entry name" value="Branch"/>
    <property type="match status" value="1"/>
</dbReference>
<evidence type="ECO:0000256" key="4">
    <source>
        <dbReference type="ARBA" id="ARBA00023136"/>
    </source>
</evidence>
<evidence type="ECO:0000256" key="6">
    <source>
        <dbReference type="SAM" id="Phobius"/>
    </source>
</evidence>
<protein>
    <submittedName>
        <fullName evidence="7">Uncharacterized protein</fullName>
    </submittedName>
</protein>
<dbReference type="InterPro" id="IPR003406">
    <property type="entry name" value="Glyco_trans_14"/>
</dbReference>
<evidence type="ECO:0000256" key="1">
    <source>
        <dbReference type="ARBA" id="ARBA00004606"/>
    </source>
</evidence>
<dbReference type="GO" id="GO:0016020">
    <property type="term" value="C:membrane"/>
    <property type="evidence" value="ECO:0007669"/>
    <property type="project" value="UniProtKB-SubCell"/>
</dbReference>
<feature type="transmembrane region" description="Helical" evidence="6">
    <location>
        <begin position="12"/>
        <end position="34"/>
    </location>
</feature>
<dbReference type="OMA" id="DEELMWQ"/>
<evidence type="ECO:0000313" key="7">
    <source>
        <dbReference type="EMBL" id="ERN04031.1"/>
    </source>
</evidence>
<keyword evidence="3" id="KW-0808">Transferase</keyword>
<dbReference type="PANTHER" id="PTHR31042">
    <property type="entry name" value="CORE-2/I-BRANCHING BETA-1,6-N-ACETYLGLUCOSAMINYLTRANSFERASE FAMILY PROTEIN-RELATED"/>
    <property type="match status" value="1"/>
</dbReference>
<accession>W1P8V1</accession>
<proteinExistence type="predicted"/>
<dbReference type="GO" id="GO:0016757">
    <property type="term" value="F:glycosyltransferase activity"/>
    <property type="evidence" value="ECO:0007669"/>
    <property type="project" value="UniProtKB-KW"/>
</dbReference>
<dbReference type="Gramene" id="ERN04031">
    <property type="protein sequence ID" value="ERN04031"/>
    <property type="gene ID" value="AMTR_s00079p00179880"/>
</dbReference>
<dbReference type="HOGENOM" id="CLU_035559_1_1_1"/>
<evidence type="ECO:0000256" key="3">
    <source>
        <dbReference type="ARBA" id="ARBA00022679"/>
    </source>
</evidence>